<accession>A0A2I2KY16</accession>
<name>A0A2I2KY16_9ACTN</name>
<reference evidence="1 2" key="1">
    <citation type="submission" date="2017-06" db="EMBL/GenBank/DDBJ databases">
        <authorList>
            <person name="Kim H.J."/>
            <person name="Triplett B.A."/>
        </authorList>
    </citation>
    <scope>NUCLEOTIDE SEQUENCE [LARGE SCALE GENOMIC DNA]</scope>
    <source>
        <strain evidence="1">FRACA_ARgP5</strain>
    </source>
</reference>
<evidence type="ECO:0000313" key="1">
    <source>
        <dbReference type="EMBL" id="SNQ50555.1"/>
    </source>
</evidence>
<sequence>MVRAVRDPRDEVVDAGRGVDVRRADLAELVEQAVTQLSPVLPQLLLELLTLLLLLLSHSMIPSSWFLFAWRSPREETLSNAFAAHHLTTESAWIVATHGMSRLSWYLGFRSYVAGSPGRNRSGLVDRLFLLRPERGEGAF</sequence>
<protein>
    <submittedName>
        <fullName evidence="1">Uncharacterized protein</fullName>
    </submittedName>
</protein>
<proteinExistence type="predicted"/>
<dbReference type="EMBL" id="FZMO01000423">
    <property type="protein sequence ID" value="SNQ50555.1"/>
    <property type="molecule type" value="Genomic_DNA"/>
</dbReference>
<evidence type="ECO:0000313" key="2">
    <source>
        <dbReference type="Proteomes" id="UP000234331"/>
    </source>
</evidence>
<dbReference type="Proteomes" id="UP000234331">
    <property type="component" value="Unassembled WGS sequence"/>
</dbReference>
<organism evidence="1 2">
    <name type="scientific">Frankia canadensis</name>
    <dbReference type="NCBI Taxonomy" id="1836972"/>
    <lineage>
        <taxon>Bacteria</taxon>
        <taxon>Bacillati</taxon>
        <taxon>Actinomycetota</taxon>
        <taxon>Actinomycetes</taxon>
        <taxon>Frankiales</taxon>
        <taxon>Frankiaceae</taxon>
        <taxon>Frankia</taxon>
    </lineage>
</organism>
<keyword evidence="2" id="KW-1185">Reference proteome</keyword>
<dbReference type="AlphaFoldDB" id="A0A2I2KY16"/>
<gene>
    <name evidence="1" type="ORF">FRACA_480044</name>
</gene>